<dbReference type="SUPFAM" id="SSF51735">
    <property type="entry name" value="NAD(P)-binding Rossmann-fold domains"/>
    <property type="match status" value="1"/>
</dbReference>
<dbReference type="Pfam" id="PF13561">
    <property type="entry name" value="adh_short_C2"/>
    <property type="match status" value="1"/>
</dbReference>
<name>A0A4Y3R687_STRCI</name>
<dbReference type="AlphaFoldDB" id="A0A4Y3R687"/>
<evidence type="ECO:0000256" key="2">
    <source>
        <dbReference type="ARBA" id="ARBA00023002"/>
    </source>
</evidence>
<dbReference type="GO" id="GO:0016491">
    <property type="term" value="F:oxidoreductase activity"/>
    <property type="evidence" value="ECO:0007669"/>
    <property type="project" value="UniProtKB-KW"/>
</dbReference>
<evidence type="ECO:0000313" key="4">
    <source>
        <dbReference type="EMBL" id="GEB53195.1"/>
    </source>
</evidence>
<feature type="compositionally biased region" description="Basic residues" evidence="3">
    <location>
        <begin position="50"/>
        <end position="80"/>
    </location>
</feature>
<dbReference type="InterPro" id="IPR051122">
    <property type="entry name" value="SDR_DHRS6-like"/>
</dbReference>
<dbReference type="EMBL" id="BJMM01000045">
    <property type="protein sequence ID" value="GEB53195.1"/>
    <property type="molecule type" value="Genomic_DNA"/>
</dbReference>
<evidence type="ECO:0008006" key="6">
    <source>
        <dbReference type="Google" id="ProtNLM"/>
    </source>
</evidence>
<evidence type="ECO:0000256" key="1">
    <source>
        <dbReference type="ARBA" id="ARBA00006484"/>
    </source>
</evidence>
<sequence>MSTYRDRRDGRAPAPERPRSRVVAPPTPCFTADTAAYRRYGCLHRSIRRPRTAPARTHRTAARPRPGASHRTRFRHRARSGRRESAMGTYVVTGSASGIGAATTHLLEDEGHTVIGVDVLETTVRADLSTPQGRADAVTGIRTALRGGHLDGIAAVAGAGAHLDDPGKVLAVNYFAPVAVLEGLRRELAAGGEGRAVVVSSNSAGTAPLIDETLVRTVLTGDEEAALERARGRHIELPEEIAESAPSITAYASSKLALSLWVRRTAVTAEWAREGLLLNAVAPGAVLSPSVRSAIPPDTDPDNFPTPIPLGVFGQPEDVAFWVHQFLRPQARFTTGTVLYVDGGTDAAMRPEGSPLPLAPPEEAGAAEDAAGDGEGTRGP</sequence>
<evidence type="ECO:0000256" key="3">
    <source>
        <dbReference type="SAM" id="MobiDB-lite"/>
    </source>
</evidence>
<dbReference type="PRINTS" id="PR00081">
    <property type="entry name" value="GDHRDH"/>
</dbReference>
<accession>A0A4Y3R687</accession>
<keyword evidence="2" id="KW-0560">Oxidoreductase</keyword>
<dbReference type="Proteomes" id="UP000319210">
    <property type="component" value="Unassembled WGS sequence"/>
</dbReference>
<feature type="compositionally biased region" description="Low complexity" evidence="3">
    <location>
        <begin position="351"/>
        <end position="369"/>
    </location>
</feature>
<dbReference type="InterPro" id="IPR036291">
    <property type="entry name" value="NAD(P)-bd_dom_sf"/>
</dbReference>
<reference evidence="4 5" key="1">
    <citation type="submission" date="2019-06" db="EMBL/GenBank/DDBJ databases">
        <title>Whole genome shotgun sequence of Streptomyces cacaoi subsp. cacaoi NBRC 12748.</title>
        <authorList>
            <person name="Hosoyama A."/>
            <person name="Uohara A."/>
            <person name="Ohji S."/>
            <person name="Ichikawa N."/>
        </authorList>
    </citation>
    <scope>NUCLEOTIDE SEQUENCE [LARGE SCALE GENOMIC DNA]</scope>
    <source>
        <strain evidence="4 5">NBRC 12748</strain>
    </source>
</reference>
<dbReference type="Gene3D" id="3.40.50.720">
    <property type="entry name" value="NAD(P)-binding Rossmann-like Domain"/>
    <property type="match status" value="1"/>
</dbReference>
<comment type="similarity">
    <text evidence="1">Belongs to the short-chain dehydrogenases/reductases (SDR) family.</text>
</comment>
<proteinExistence type="inferred from homology"/>
<comment type="caution">
    <text evidence="4">The sequence shown here is derived from an EMBL/GenBank/DDBJ whole genome shotgun (WGS) entry which is preliminary data.</text>
</comment>
<feature type="compositionally biased region" description="Basic and acidic residues" evidence="3">
    <location>
        <begin position="1"/>
        <end position="19"/>
    </location>
</feature>
<protein>
    <recommendedName>
        <fullName evidence="6">SDR family oxidoreductase</fullName>
    </recommendedName>
</protein>
<feature type="region of interest" description="Disordered" evidence="3">
    <location>
        <begin position="1"/>
        <end position="27"/>
    </location>
</feature>
<gene>
    <name evidence="4" type="ORF">SCA03_57460</name>
</gene>
<feature type="region of interest" description="Disordered" evidence="3">
    <location>
        <begin position="50"/>
        <end position="85"/>
    </location>
</feature>
<dbReference type="PANTHER" id="PTHR43477">
    <property type="entry name" value="DIHYDROANTICAPSIN 7-DEHYDROGENASE"/>
    <property type="match status" value="1"/>
</dbReference>
<feature type="region of interest" description="Disordered" evidence="3">
    <location>
        <begin position="346"/>
        <end position="380"/>
    </location>
</feature>
<organism evidence="4 5">
    <name type="scientific">Streptomyces cacaoi</name>
    <dbReference type="NCBI Taxonomy" id="1898"/>
    <lineage>
        <taxon>Bacteria</taxon>
        <taxon>Bacillati</taxon>
        <taxon>Actinomycetota</taxon>
        <taxon>Actinomycetes</taxon>
        <taxon>Kitasatosporales</taxon>
        <taxon>Streptomycetaceae</taxon>
        <taxon>Streptomyces</taxon>
    </lineage>
</organism>
<evidence type="ECO:0000313" key="5">
    <source>
        <dbReference type="Proteomes" id="UP000319210"/>
    </source>
</evidence>
<dbReference type="PANTHER" id="PTHR43477:SF1">
    <property type="entry name" value="DIHYDROANTICAPSIN 7-DEHYDROGENASE"/>
    <property type="match status" value="1"/>
</dbReference>
<dbReference type="Pfam" id="PF00106">
    <property type="entry name" value="adh_short"/>
    <property type="match status" value="1"/>
</dbReference>
<dbReference type="InterPro" id="IPR002347">
    <property type="entry name" value="SDR_fam"/>
</dbReference>
<keyword evidence="5" id="KW-1185">Reference proteome</keyword>